<dbReference type="Proteomes" id="UP000231263">
    <property type="component" value="Unassembled WGS sequence"/>
</dbReference>
<reference evidence="3" key="1">
    <citation type="submission" date="2017-09" db="EMBL/GenBank/DDBJ databases">
        <title>Depth-based differentiation of microbial function through sediment-hosted aquifers and enrichment of novel symbionts in the deep terrestrial subsurface.</title>
        <authorList>
            <person name="Probst A.J."/>
            <person name="Ladd B."/>
            <person name="Jarett J.K."/>
            <person name="Geller-Mcgrath D.E."/>
            <person name="Sieber C.M.K."/>
            <person name="Emerson J.B."/>
            <person name="Anantharaman K."/>
            <person name="Thomas B.C."/>
            <person name="Malmstrom R."/>
            <person name="Stieglmeier M."/>
            <person name="Klingl A."/>
            <person name="Woyke T."/>
            <person name="Ryan C.M."/>
            <person name="Banfield J.F."/>
        </authorList>
    </citation>
    <scope>NUCLEOTIDE SEQUENCE [LARGE SCALE GENOMIC DNA]</scope>
</reference>
<accession>A0A2M7XEL8</accession>
<keyword evidence="1" id="KW-0472">Membrane</keyword>
<feature type="transmembrane region" description="Helical" evidence="1">
    <location>
        <begin position="20"/>
        <end position="43"/>
    </location>
</feature>
<dbReference type="EMBL" id="PFWT01000010">
    <property type="protein sequence ID" value="PJA46327.1"/>
    <property type="molecule type" value="Genomic_DNA"/>
</dbReference>
<evidence type="ECO:0000256" key="1">
    <source>
        <dbReference type="SAM" id="Phobius"/>
    </source>
</evidence>
<proteinExistence type="predicted"/>
<protein>
    <submittedName>
        <fullName evidence="2">Uncharacterized protein</fullName>
    </submittedName>
</protein>
<keyword evidence="1" id="KW-1133">Transmembrane helix</keyword>
<sequence length="90" mass="9926">MSKEKIIIHKQNGEVDRRLLVSGVALAVVTLISTAFVSGVYFAKEQLDKDFRSNQVLAPVTLENTLDTSLDINEVVIVDQKVNVSVEVVK</sequence>
<name>A0A2M7XEL8_9BACT</name>
<comment type="caution">
    <text evidence="2">The sequence shown here is derived from an EMBL/GenBank/DDBJ whole genome shotgun (WGS) entry which is preliminary data.</text>
</comment>
<evidence type="ECO:0000313" key="2">
    <source>
        <dbReference type="EMBL" id="PJA46327.1"/>
    </source>
</evidence>
<gene>
    <name evidence="2" type="ORF">CO173_03130</name>
</gene>
<keyword evidence="1" id="KW-0812">Transmembrane</keyword>
<dbReference type="AlphaFoldDB" id="A0A2M7XEL8"/>
<evidence type="ECO:0000313" key="3">
    <source>
        <dbReference type="Proteomes" id="UP000231263"/>
    </source>
</evidence>
<organism evidence="2 3">
    <name type="scientific">Candidatus Uhrbacteria bacterium CG_4_9_14_3_um_filter_41_35</name>
    <dbReference type="NCBI Taxonomy" id="1975034"/>
    <lineage>
        <taxon>Bacteria</taxon>
        <taxon>Candidatus Uhriibacteriota</taxon>
    </lineage>
</organism>